<dbReference type="AlphaFoldDB" id="A0A4R4YDN3"/>
<name>A0A4R4YDN3_9PSEU</name>
<dbReference type="PROSITE" id="PS00622">
    <property type="entry name" value="HTH_LUXR_1"/>
    <property type="match status" value="1"/>
</dbReference>
<dbReference type="OrthoDB" id="4069167at2"/>
<feature type="domain" description="HTH luxR-type" evidence="4">
    <location>
        <begin position="142"/>
        <end position="207"/>
    </location>
</feature>
<comment type="caution">
    <text evidence="6">The sequence shown here is derived from an EMBL/GenBank/DDBJ whole genome shotgun (WGS) entry which is preliminary data.</text>
</comment>
<keyword evidence="7" id="KW-1185">Reference proteome</keyword>
<dbReference type="InterPro" id="IPR039420">
    <property type="entry name" value="WalR-like"/>
</dbReference>
<dbReference type="PROSITE" id="PS50110">
    <property type="entry name" value="RESPONSE_REGULATORY"/>
    <property type="match status" value="1"/>
</dbReference>
<evidence type="ECO:0000313" key="7">
    <source>
        <dbReference type="Proteomes" id="UP000294947"/>
    </source>
</evidence>
<sequence>MDVSRNVGERRNSAQVRVLVADRHPVVRYGIGLLLGSSCSFTLVGSVGSGRETIEVGAGTHPDVMLLDDRFRDLLAPEIIAELRRRDPHIRTVVFTAVPEHAVVRAAVDAGAHGVLPKDAGRGDITRALLAVARGDRLPQPPRRQRGPITTREYDVLRRAALGQSTTEIAAAMYLSPNTVKGYMQNTLRKLEARNRIEAIAKARGLGLL</sequence>
<organism evidence="6 7">
    <name type="scientific">Saccharopolyspora elongata</name>
    <dbReference type="NCBI Taxonomy" id="2530387"/>
    <lineage>
        <taxon>Bacteria</taxon>
        <taxon>Bacillati</taxon>
        <taxon>Actinomycetota</taxon>
        <taxon>Actinomycetes</taxon>
        <taxon>Pseudonocardiales</taxon>
        <taxon>Pseudonocardiaceae</taxon>
        <taxon>Saccharopolyspora</taxon>
    </lineage>
</organism>
<dbReference type="SUPFAM" id="SSF52172">
    <property type="entry name" value="CheY-like"/>
    <property type="match status" value="1"/>
</dbReference>
<dbReference type="EMBL" id="SMKW01000050">
    <property type="protein sequence ID" value="TDD42210.1"/>
    <property type="molecule type" value="Genomic_DNA"/>
</dbReference>
<dbReference type="SMART" id="SM00448">
    <property type="entry name" value="REC"/>
    <property type="match status" value="1"/>
</dbReference>
<dbReference type="GO" id="GO:0000160">
    <property type="term" value="P:phosphorelay signal transduction system"/>
    <property type="evidence" value="ECO:0007669"/>
    <property type="project" value="InterPro"/>
</dbReference>
<dbReference type="InterPro" id="IPR011006">
    <property type="entry name" value="CheY-like_superfamily"/>
</dbReference>
<dbReference type="InterPro" id="IPR058245">
    <property type="entry name" value="NreC/VraR/RcsB-like_REC"/>
</dbReference>
<evidence type="ECO:0000313" key="6">
    <source>
        <dbReference type="EMBL" id="TDD42210.1"/>
    </source>
</evidence>
<proteinExistence type="predicted"/>
<dbReference type="RefSeq" id="WP_132491112.1">
    <property type="nucleotide sequence ID" value="NZ_SMKW01000050.1"/>
</dbReference>
<evidence type="ECO:0000256" key="1">
    <source>
        <dbReference type="ARBA" id="ARBA00022553"/>
    </source>
</evidence>
<dbReference type="PANTHER" id="PTHR43214">
    <property type="entry name" value="TWO-COMPONENT RESPONSE REGULATOR"/>
    <property type="match status" value="1"/>
</dbReference>
<dbReference type="CDD" id="cd06170">
    <property type="entry name" value="LuxR_C_like"/>
    <property type="match status" value="1"/>
</dbReference>
<accession>A0A4R4YDN3</accession>
<dbReference type="PRINTS" id="PR00038">
    <property type="entry name" value="HTHLUXR"/>
</dbReference>
<evidence type="ECO:0000259" key="4">
    <source>
        <dbReference type="PROSITE" id="PS50043"/>
    </source>
</evidence>
<feature type="domain" description="Response regulatory" evidence="5">
    <location>
        <begin position="17"/>
        <end position="133"/>
    </location>
</feature>
<dbReference type="InterPro" id="IPR016032">
    <property type="entry name" value="Sig_transdc_resp-reg_C-effctor"/>
</dbReference>
<dbReference type="CDD" id="cd17535">
    <property type="entry name" value="REC_NarL-like"/>
    <property type="match status" value="1"/>
</dbReference>
<dbReference type="InterPro" id="IPR001789">
    <property type="entry name" value="Sig_transdc_resp-reg_receiver"/>
</dbReference>
<dbReference type="Pfam" id="PF00196">
    <property type="entry name" value="GerE"/>
    <property type="match status" value="1"/>
</dbReference>
<evidence type="ECO:0000256" key="2">
    <source>
        <dbReference type="ARBA" id="ARBA00023125"/>
    </source>
</evidence>
<dbReference type="GO" id="GO:0003677">
    <property type="term" value="F:DNA binding"/>
    <property type="evidence" value="ECO:0007669"/>
    <property type="project" value="UniProtKB-KW"/>
</dbReference>
<keyword evidence="2" id="KW-0238">DNA-binding</keyword>
<dbReference type="InterPro" id="IPR000792">
    <property type="entry name" value="Tscrpt_reg_LuxR_C"/>
</dbReference>
<keyword evidence="1 3" id="KW-0597">Phosphoprotein</keyword>
<dbReference type="GO" id="GO:0006355">
    <property type="term" value="P:regulation of DNA-templated transcription"/>
    <property type="evidence" value="ECO:0007669"/>
    <property type="project" value="InterPro"/>
</dbReference>
<dbReference type="SUPFAM" id="SSF46894">
    <property type="entry name" value="C-terminal effector domain of the bipartite response regulators"/>
    <property type="match status" value="1"/>
</dbReference>
<dbReference type="SMART" id="SM00421">
    <property type="entry name" value="HTH_LUXR"/>
    <property type="match status" value="1"/>
</dbReference>
<protein>
    <submittedName>
        <fullName evidence="6">Response regulator transcription factor</fullName>
    </submittedName>
</protein>
<feature type="modified residue" description="4-aspartylphosphate" evidence="3">
    <location>
        <position position="68"/>
    </location>
</feature>
<dbReference type="Gene3D" id="3.40.50.2300">
    <property type="match status" value="1"/>
</dbReference>
<gene>
    <name evidence="6" type="ORF">E1288_30245</name>
</gene>
<evidence type="ECO:0000259" key="5">
    <source>
        <dbReference type="PROSITE" id="PS50110"/>
    </source>
</evidence>
<dbReference type="Pfam" id="PF00072">
    <property type="entry name" value="Response_reg"/>
    <property type="match status" value="1"/>
</dbReference>
<reference evidence="6 7" key="1">
    <citation type="submission" date="2019-03" db="EMBL/GenBank/DDBJ databases">
        <title>Draft genome sequences of novel Actinobacteria.</title>
        <authorList>
            <person name="Sahin N."/>
            <person name="Ay H."/>
            <person name="Saygin H."/>
        </authorList>
    </citation>
    <scope>NUCLEOTIDE SEQUENCE [LARGE SCALE GENOMIC DNA]</scope>
    <source>
        <strain evidence="6 7">7K502</strain>
    </source>
</reference>
<dbReference type="PROSITE" id="PS50043">
    <property type="entry name" value="HTH_LUXR_2"/>
    <property type="match status" value="1"/>
</dbReference>
<evidence type="ECO:0000256" key="3">
    <source>
        <dbReference type="PROSITE-ProRule" id="PRU00169"/>
    </source>
</evidence>
<dbReference type="Proteomes" id="UP000294947">
    <property type="component" value="Unassembled WGS sequence"/>
</dbReference>